<dbReference type="RefSeq" id="WP_131151619.1">
    <property type="nucleotide sequence ID" value="NZ_SJTG01000004.1"/>
</dbReference>
<evidence type="ECO:0000313" key="2">
    <source>
        <dbReference type="Proteomes" id="UP000291822"/>
    </source>
</evidence>
<keyword evidence="1" id="KW-0540">Nuclease</keyword>
<dbReference type="Proteomes" id="UP000291822">
    <property type="component" value="Unassembled WGS sequence"/>
</dbReference>
<gene>
    <name evidence="1" type="ORF">EZM97_27855</name>
</gene>
<proteinExistence type="predicted"/>
<organism evidence="1 2">
    <name type="scientific">Dyella soli</name>
    <dbReference type="NCBI Taxonomy" id="522319"/>
    <lineage>
        <taxon>Bacteria</taxon>
        <taxon>Pseudomonadati</taxon>
        <taxon>Pseudomonadota</taxon>
        <taxon>Gammaproteobacteria</taxon>
        <taxon>Lysobacterales</taxon>
        <taxon>Rhodanobacteraceae</taxon>
        <taxon>Dyella</taxon>
    </lineage>
</organism>
<dbReference type="GO" id="GO:0000287">
    <property type="term" value="F:magnesium ion binding"/>
    <property type="evidence" value="ECO:0007669"/>
    <property type="project" value="InterPro"/>
</dbReference>
<protein>
    <submittedName>
        <fullName evidence="1">Restriction endonuclease</fullName>
    </submittedName>
</protein>
<dbReference type="InterPro" id="IPR015278">
    <property type="entry name" value="BglII-like"/>
</dbReference>
<dbReference type="GO" id="GO:0009036">
    <property type="term" value="F:type II site-specific deoxyribonuclease activity"/>
    <property type="evidence" value="ECO:0007669"/>
    <property type="project" value="InterPro"/>
</dbReference>
<keyword evidence="1" id="KW-0255">Endonuclease</keyword>
<dbReference type="GO" id="GO:0009307">
    <property type="term" value="P:DNA restriction-modification system"/>
    <property type="evidence" value="ECO:0007669"/>
    <property type="project" value="InterPro"/>
</dbReference>
<keyword evidence="2" id="KW-1185">Reference proteome</keyword>
<dbReference type="InterPro" id="IPR011338">
    <property type="entry name" value="BamHI/BglII/BstY"/>
</dbReference>
<name>A0A4R0YJ13_9GAMM</name>
<dbReference type="EMBL" id="SJTG01000004">
    <property type="protein sequence ID" value="TCI08440.1"/>
    <property type="molecule type" value="Genomic_DNA"/>
</dbReference>
<dbReference type="Gene3D" id="3.40.91.20">
    <property type="match status" value="1"/>
</dbReference>
<dbReference type="InterPro" id="IPR011335">
    <property type="entry name" value="Restrct_endonuc-II-like"/>
</dbReference>
<sequence length="153" mass="17283">MKLNHIYSHNNGDTEWRKRGLYDWVTGLFDLPAIRVASRCTSDIRQHVSKEFQAQTWAIDVKIDQELNLTTFAMKDDLAFQLQTGNISRAPYDLLKLQYLHQSKKIRAAALAVPTKAAAAKIGSNIANAERISKELAVFDRVITVPILLIAFD</sequence>
<dbReference type="GO" id="GO:0003677">
    <property type="term" value="F:DNA binding"/>
    <property type="evidence" value="ECO:0007669"/>
    <property type="project" value="InterPro"/>
</dbReference>
<dbReference type="SUPFAM" id="SSF52980">
    <property type="entry name" value="Restriction endonuclease-like"/>
    <property type="match status" value="1"/>
</dbReference>
<accession>A0A4R0YJ13</accession>
<reference evidence="1 2" key="1">
    <citation type="submission" date="2019-02" db="EMBL/GenBank/DDBJ databases">
        <title>Dyella amyloliquefaciens sp. nov., isolated from forest soil.</title>
        <authorList>
            <person name="Gao Z.-H."/>
            <person name="Qiu L.-H."/>
        </authorList>
    </citation>
    <scope>NUCLEOTIDE SEQUENCE [LARGE SCALE GENOMIC DNA]</scope>
    <source>
        <strain evidence="1 2">KACC 12747</strain>
    </source>
</reference>
<dbReference type="Pfam" id="PF09195">
    <property type="entry name" value="Endonuc-BglII"/>
    <property type="match status" value="1"/>
</dbReference>
<comment type="caution">
    <text evidence="1">The sequence shown here is derived from an EMBL/GenBank/DDBJ whole genome shotgun (WGS) entry which is preliminary data.</text>
</comment>
<dbReference type="AlphaFoldDB" id="A0A4R0YJ13"/>
<keyword evidence="1" id="KW-0378">Hydrolase</keyword>
<evidence type="ECO:0000313" key="1">
    <source>
        <dbReference type="EMBL" id="TCI08440.1"/>
    </source>
</evidence>